<organism evidence="1 2">
    <name type="scientific">Streptomyces milbemycinicus</name>
    <dbReference type="NCBI Taxonomy" id="476552"/>
    <lineage>
        <taxon>Bacteria</taxon>
        <taxon>Bacillati</taxon>
        <taxon>Actinomycetota</taxon>
        <taxon>Actinomycetes</taxon>
        <taxon>Kitasatosporales</taxon>
        <taxon>Streptomycetaceae</taxon>
        <taxon>Streptomyces</taxon>
    </lineage>
</organism>
<evidence type="ECO:0000313" key="2">
    <source>
        <dbReference type="Proteomes" id="UP001620295"/>
    </source>
</evidence>
<comment type="caution">
    <text evidence="1">The sequence shown here is derived from an EMBL/GenBank/DDBJ whole genome shotgun (WGS) entry which is preliminary data.</text>
</comment>
<keyword evidence="2" id="KW-1185">Reference proteome</keyword>
<proteinExistence type="predicted"/>
<evidence type="ECO:0000313" key="1">
    <source>
        <dbReference type="EMBL" id="MFK4269131.1"/>
    </source>
</evidence>
<accession>A0ABW8LT94</accession>
<protein>
    <submittedName>
        <fullName evidence="1">Uncharacterized protein</fullName>
    </submittedName>
</protein>
<name>A0ABW8LT94_9ACTN</name>
<gene>
    <name evidence="1" type="ORF">ACI2L5_29940</name>
</gene>
<dbReference type="EMBL" id="JBJDQH010000010">
    <property type="protein sequence ID" value="MFK4269131.1"/>
    <property type="molecule type" value="Genomic_DNA"/>
</dbReference>
<dbReference type="RefSeq" id="WP_404747537.1">
    <property type="nucleotide sequence ID" value="NZ_JBJDQH010000010.1"/>
</dbReference>
<reference evidence="1 2" key="1">
    <citation type="submission" date="2024-11" db="EMBL/GenBank/DDBJ databases">
        <title>The Natural Products Discovery Center: Release of the First 8490 Sequenced Strains for Exploring Actinobacteria Biosynthetic Diversity.</title>
        <authorList>
            <person name="Kalkreuter E."/>
            <person name="Kautsar S.A."/>
            <person name="Yang D."/>
            <person name="Bader C.D."/>
            <person name="Teijaro C.N."/>
            <person name="Fluegel L."/>
            <person name="Davis C.M."/>
            <person name="Simpson J.R."/>
            <person name="Lauterbach L."/>
            <person name="Steele A.D."/>
            <person name="Gui C."/>
            <person name="Meng S."/>
            <person name="Li G."/>
            <person name="Viehrig K."/>
            <person name="Ye F."/>
            <person name="Su P."/>
            <person name="Kiefer A.F."/>
            <person name="Nichols A."/>
            <person name="Cepeda A.J."/>
            <person name="Yan W."/>
            <person name="Fan B."/>
            <person name="Jiang Y."/>
            <person name="Adhikari A."/>
            <person name="Zheng C.-J."/>
            <person name="Schuster L."/>
            <person name="Cowan T.M."/>
            <person name="Smanski M.J."/>
            <person name="Chevrette M.G."/>
            <person name="De Carvalho L.P.S."/>
            <person name="Shen B."/>
        </authorList>
    </citation>
    <scope>NUCLEOTIDE SEQUENCE [LARGE SCALE GENOMIC DNA]</scope>
    <source>
        <strain evidence="1 2">NPDC020863</strain>
    </source>
</reference>
<sequence>MSRSTPYKGPKVGQEAYHAATGRVGVLRDVCHVDDLIFEHRMPGPRVAFLRPAEGGREWMTDAGNVRFPEEAERHSDVCGEPRWE</sequence>
<dbReference type="Proteomes" id="UP001620295">
    <property type="component" value="Unassembled WGS sequence"/>
</dbReference>